<dbReference type="InterPro" id="IPR039424">
    <property type="entry name" value="SBP_5"/>
</dbReference>
<dbReference type="GO" id="GO:0042597">
    <property type="term" value="C:periplasmic space"/>
    <property type="evidence" value="ECO:0007669"/>
    <property type="project" value="UniProtKB-ARBA"/>
</dbReference>
<gene>
    <name evidence="5" type="ORF">JF922_09250</name>
</gene>
<dbReference type="PANTHER" id="PTHR30290">
    <property type="entry name" value="PERIPLASMIC BINDING COMPONENT OF ABC TRANSPORTER"/>
    <property type="match status" value="1"/>
</dbReference>
<dbReference type="RefSeq" id="WP_338201117.1">
    <property type="nucleotide sequence ID" value="NZ_JAEKNR010000101.1"/>
</dbReference>
<evidence type="ECO:0000256" key="3">
    <source>
        <dbReference type="ARBA" id="ARBA00022729"/>
    </source>
</evidence>
<protein>
    <recommendedName>
        <fullName evidence="4">Solute-binding protein family 5 domain-containing protein</fullName>
    </recommendedName>
</protein>
<dbReference type="InterPro" id="IPR030678">
    <property type="entry name" value="Peptide/Ni-bd"/>
</dbReference>
<accession>A0A934JYK9</accession>
<organism evidence="5 6">
    <name type="scientific">Candidatus Nephthysia bennettiae</name>
    <dbReference type="NCBI Taxonomy" id="3127016"/>
    <lineage>
        <taxon>Bacteria</taxon>
        <taxon>Bacillati</taxon>
        <taxon>Candidatus Dormiibacterota</taxon>
        <taxon>Candidatus Dormibacteria</taxon>
        <taxon>Candidatus Dormibacterales</taxon>
        <taxon>Candidatus Dormibacteraceae</taxon>
        <taxon>Candidatus Nephthysia</taxon>
    </lineage>
</organism>
<dbReference type="InterPro" id="IPR000914">
    <property type="entry name" value="SBP_5_dom"/>
</dbReference>
<evidence type="ECO:0000256" key="2">
    <source>
        <dbReference type="ARBA" id="ARBA00022448"/>
    </source>
</evidence>
<proteinExistence type="inferred from homology"/>
<dbReference type="Proteomes" id="UP000612893">
    <property type="component" value="Unassembled WGS sequence"/>
</dbReference>
<feature type="domain" description="Solute-binding protein family 5" evidence="4">
    <location>
        <begin position="112"/>
        <end position="486"/>
    </location>
</feature>
<dbReference type="EMBL" id="JAEKNR010000101">
    <property type="protein sequence ID" value="MBJ7598256.1"/>
    <property type="molecule type" value="Genomic_DNA"/>
</dbReference>
<keyword evidence="3" id="KW-0732">Signal</keyword>
<comment type="similarity">
    <text evidence="1">Belongs to the bacterial solute-binding protein 5 family.</text>
</comment>
<evidence type="ECO:0000256" key="1">
    <source>
        <dbReference type="ARBA" id="ARBA00005695"/>
    </source>
</evidence>
<dbReference type="Pfam" id="PF00496">
    <property type="entry name" value="SBP_bac_5"/>
    <property type="match status" value="1"/>
</dbReference>
<dbReference type="SUPFAM" id="SSF53850">
    <property type="entry name" value="Periplasmic binding protein-like II"/>
    <property type="match status" value="1"/>
</dbReference>
<evidence type="ECO:0000313" key="5">
    <source>
        <dbReference type="EMBL" id="MBJ7598256.1"/>
    </source>
</evidence>
<reference evidence="5" key="1">
    <citation type="submission" date="2020-10" db="EMBL/GenBank/DDBJ databases">
        <title>Ca. Dormibacterota MAGs.</title>
        <authorList>
            <person name="Montgomery K."/>
        </authorList>
    </citation>
    <scope>NUCLEOTIDE SEQUENCE [LARGE SCALE GENOMIC DNA]</scope>
    <source>
        <strain evidence="5">SC8812_S17_10</strain>
    </source>
</reference>
<dbReference type="InterPro" id="IPR006311">
    <property type="entry name" value="TAT_signal"/>
</dbReference>
<evidence type="ECO:0000259" key="4">
    <source>
        <dbReference type="Pfam" id="PF00496"/>
    </source>
</evidence>
<sequence length="582" mass="64715">MGQRTTPDRSSDDFDRFLDAWSRRDFLRGIGGTVAFTTFLAGGMELLEACGGGSSSGTQTSTQNAKRGGHIVEGNPTDISNLNPIYINDVYSQSVSARMYESLLDLDNQANLLPNLASELPKISTDGLTYTFKLRKGMQWSDGQPLTADDVVFTYQLLYDPKWKAARARYRAQGEQYIQSVTASDPQTAVIKTTAVYAPFLAVFCTSGNGGILPKHVWEKLTPQAMVSSELNNMPTVVSGAMTPVKWDKGSQYVLKRNDTWFRGKTYIDQHVFKVTPSFVDNANLLKTGEIDVGIVDPSVWDDLSSAQNVNRVGFVRGSYDYYLHNLDTSKTPKAAIFSDVAVRQALYTALDRKKIAEKVYFNQANPADSSMSPAQWAHVTPRTQYSYDLSKANKMLDDAGWKKGSDGIRAKGGQRLEWELRTNAGNTVRQTLITVLADQWKQIGANVSTKPVQFPQLVTQLSQTRDFEMILLGISENADPDQTQNYKSTAIGNGALNGSGYKNPEVDALLDQGVQTVDRTKRKQVYAQIQEILMRDLPTPLLTYPKGIWGLSKRVQNFNVGAWNQYGPRPWYKDVYVSDGK</sequence>
<dbReference type="PROSITE" id="PS51318">
    <property type="entry name" value="TAT"/>
    <property type="match status" value="1"/>
</dbReference>
<comment type="caution">
    <text evidence="5">The sequence shown here is derived from an EMBL/GenBank/DDBJ whole genome shotgun (WGS) entry which is preliminary data.</text>
</comment>
<dbReference type="PANTHER" id="PTHR30290:SF9">
    <property type="entry name" value="OLIGOPEPTIDE-BINDING PROTEIN APPA"/>
    <property type="match status" value="1"/>
</dbReference>
<keyword evidence="2" id="KW-0813">Transport</keyword>
<evidence type="ECO:0000313" key="6">
    <source>
        <dbReference type="Proteomes" id="UP000612893"/>
    </source>
</evidence>
<dbReference type="Gene3D" id="3.40.190.10">
    <property type="entry name" value="Periplasmic binding protein-like II"/>
    <property type="match status" value="1"/>
</dbReference>
<keyword evidence="6" id="KW-1185">Reference proteome</keyword>
<name>A0A934JYK9_9BACT</name>
<dbReference type="AlphaFoldDB" id="A0A934JYK9"/>
<dbReference type="PIRSF" id="PIRSF002741">
    <property type="entry name" value="MppA"/>
    <property type="match status" value="1"/>
</dbReference>
<dbReference type="Gene3D" id="3.90.76.10">
    <property type="entry name" value="Dipeptide-binding Protein, Domain 1"/>
    <property type="match status" value="1"/>
</dbReference>
<dbReference type="Gene3D" id="3.10.105.10">
    <property type="entry name" value="Dipeptide-binding Protein, Domain 3"/>
    <property type="match status" value="1"/>
</dbReference>